<organism evidence="1 2">
    <name type="scientific">Candidatus Epulonipiscium fishelsonii</name>
    <dbReference type="NCBI Taxonomy" id="77094"/>
    <lineage>
        <taxon>Bacteria</taxon>
        <taxon>Bacillati</taxon>
        <taxon>Bacillota</taxon>
        <taxon>Clostridia</taxon>
        <taxon>Lachnospirales</taxon>
        <taxon>Lachnospiraceae</taxon>
        <taxon>Candidatus Epulonipiscium</taxon>
    </lineage>
</organism>
<accession>A0ACC8XGR0</accession>
<protein>
    <submittedName>
        <fullName evidence="1">Uncharacterized protein</fullName>
    </submittedName>
</protein>
<evidence type="ECO:0000313" key="2">
    <source>
        <dbReference type="Proteomes" id="UP000188637"/>
    </source>
</evidence>
<evidence type="ECO:0000313" key="1">
    <source>
        <dbReference type="EMBL" id="ONI42599.1"/>
    </source>
</evidence>
<dbReference type="EMBL" id="LJHD01000183">
    <property type="protein sequence ID" value="ONI42599.1"/>
    <property type="molecule type" value="Genomic_DNA"/>
</dbReference>
<comment type="caution">
    <text evidence="1">The sequence shown here is derived from an EMBL/GenBank/DDBJ whole genome shotgun (WGS) entry which is preliminary data.</text>
</comment>
<dbReference type="Proteomes" id="UP000188637">
    <property type="component" value="Unassembled WGS sequence"/>
</dbReference>
<sequence length="217" mass="23548">MGRSRKESQDIKLHSGTRKRNDYIFLLAGNIIIGLGIAVFIKANLGVDPFTMFNMGLSNTLNISFSVIQWAVGLSILGVVFFIDRKKINIGTIVNMIMVAPAIEGGAWLLNNFTPQINTLIVSIIVAAIGFVIFSGGVGMYLAANLGIAPYDLIFVILAERTPMSLRVSRICSDGFCFFVGFLLGGPFGIGTVLCVFCVGPLIAFFTHKSEEYLNSH</sequence>
<keyword evidence="2" id="KW-1185">Reference proteome</keyword>
<name>A0ACC8XGR0_9FIRM</name>
<reference evidence="1" key="1">
    <citation type="submission" date="2016-08" db="EMBL/GenBank/DDBJ databases">
        <authorList>
            <person name="Ngugi D.K."/>
            <person name="Miyake S."/>
            <person name="Stingl U."/>
        </authorList>
    </citation>
    <scope>NUCLEOTIDE SEQUENCE</scope>
    <source>
        <strain evidence="1">SCG-D08WGA-EpuloA1</strain>
    </source>
</reference>
<proteinExistence type="predicted"/>
<gene>
    <name evidence="1" type="ORF">AN640_07185</name>
</gene>